<comment type="caution">
    <text evidence="2">The sequence shown here is derived from an EMBL/GenBank/DDBJ whole genome shotgun (WGS) entry which is preliminary data.</text>
</comment>
<organism evidence="2 3">
    <name type="scientific">Chionoecetes opilio</name>
    <name type="common">Atlantic snow crab</name>
    <name type="synonym">Cancer opilio</name>
    <dbReference type="NCBI Taxonomy" id="41210"/>
    <lineage>
        <taxon>Eukaryota</taxon>
        <taxon>Metazoa</taxon>
        <taxon>Ecdysozoa</taxon>
        <taxon>Arthropoda</taxon>
        <taxon>Crustacea</taxon>
        <taxon>Multicrustacea</taxon>
        <taxon>Malacostraca</taxon>
        <taxon>Eumalacostraca</taxon>
        <taxon>Eucarida</taxon>
        <taxon>Decapoda</taxon>
        <taxon>Pleocyemata</taxon>
        <taxon>Brachyura</taxon>
        <taxon>Eubrachyura</taxon>
        <taxon>Majoidea</taxon>
        <taxon>Majidae</taxon>
        <taxon>Chionoecetes</taxon>
    </lineage>
</organism>
<evidence type="ECO:0000256" key="1">
    <source>
        <dbReference type="SAM" id="MobiDB-lite"/>
    </source>
</evidence>
<dbReference type="Proteomes" id="UP000770661">
    <property type="component" value="Unassembled WGS sequence"/>
</dbReference>
<feature type="region of interest" description="Disordered" evidence="1">
    <location>
        <begin position="169"/>
        <end position="215"/>
    </location>
</feature>
<feature type="compositionally biased region" description="Polar residues" evidence="1">
    <location>
        <begin position="1"/>
        <end position="10"/>
    </location>
</feature>
<accession>A0A8J5CJP0</accession>
<feature type="region of interest" description="Disordered" evidence="1">
    <location>
        <begin position="86"/>
        <end position="106"/>
    </location>
</feature>
<feature type="compositionally biased region" description="Polar residues" evidence="1">
    <location>
        <begin position="179"/>
        <end position="191"/>
    </location>
</feature>
<keyword evidence="3" id="KW-1185">Reference proteome</keyword>
<feature type="compositionally biased region" description="Basic residues" evidence="1">
    <location>
        <begin position="192"/>
        <end position="202"/>
    </location>
</feature>
<feature type="region of interest" description="Disordered" evidence="1">
    <location>
        <begin position="1"/>
        <end position="39"/>
    </location>
</feature>
<dbReference type="EMBL" id="JACEEZ010024542">
    <property type="protein sequence ID" value="KAG0710102.1"/>
    <property type="molecule type" value="Genomic_DNA"/>
</dbReference>
<protein>
    <submittedName>
        <fullName evidence="2">Uncharacterized protein</fullName>
    </submittedName>
</protein>
<dbReference type="OrthoDB" id="6403878at2759"/>
<dbReference type="AlphaFoldDB" id="A0A8J5CJP0"/>
<feature type="region of interest" description="Disordered" evidence="1">
    <location>
        <begin position="235"/>
        <end position="259"/>
    </location>
</feature>
<evidence type="ECO:0000313" key="2">
    <source>
        <dbReference type="EMBL" id="KAG0710102.1"/>
    </source>
</evidence>
<proteinExistence type="predicted"/>
<name>A0A8J5CJP0_CHIOP</name>
<gene>
    <name evidence="2" type="ORF">GWK47_023502</name>
</gene>
<reference evidence="2" key="1">
    <citation type="submission" date="2020-07" db="EMBL/GenBank/DDBJ databases">
        <title>The High-quality genome of the commercially important snow crab, Chionoecetes opilio.</title>
        <authorList>
            <person name="Jeong J.-H."/>
            <person name="Ryu S."/>
        </authorList>
    </citation>
    <scope>NUCLEOTIDE SEQUENCE</scope>
    <source>
        <strain evidence="2">MADBK_172401_WGS</strain>
        <tissue evidence="2">Digestive gland</tissue>
    </source>
</reference>
<feature type="compositionally biased region" description="Polar residues" evidence="1">
    <location>
        <begin position="203"/>
        <end position="215"/>
    </location>
</feature>
<sequence length="266" mass="29825">MKNFFRSPTCSPVGEGPAKPFRRRGALHQGPVDGQGHLLPQASDAEIPAVADWLREGPSGTRALFVALVYCKQGVRHRSLWKTPLNACSSSRSSRHTLGQKPLPRQQKKALRRHLWYVSQENAGTGLFQLKDLVEEKKQMVKDWTSPPSNKELMRLEGKKMTMSFPPSSFVTSEGHGPSSRNSTRTRASWQRTRHYGRRTTHSRTLGNGHLASQWSTSRRAGHALVQRYLGFPEVGRKGEVSPPVAPPSGKLWGGKRRRAFKKKAF</sequence>
<evidence type="ECO:0000313" key="3">
    <source>
        <dbReference type="Proteomes" id="UP000770661"/>
    </source>
</evidence>